<feature type="compositionally biased region" description="Basic and acidic residues" evidence="11">
    <location>
        <begin position="1"/>
        <end position="12"/>
    </location>
</feature>
<dbReference type="SMART" id="SM00504">
    <property type="entry name" value="Ubox"/>
    <property type="match status" value="1"/>
</dbReference>
<reference evidence="14" key="1">
    <citation type="journal article" date="2019" name="Nat. Commun.">
        <title>Expansion of phycobilisome linker gene families in mesophilic red algae.</title>
        <authorList>
            <person name="Lee J."/>
            <person name="Kim D."/>
            <person name="Bhattacharya D."/>
            <person name="Yoon H.S."/>
        </authorList>
    </citation>
    <scope>NUCLEOTIDE SEQUENCE [LARGE SCALE GENOMIC DNA]</scope>
    <source>
        <strain evidence="14">CCMP 1328</strain>
    </source>
</reference>
<evidence type="ECO:0000256" key="10">
    <source>
        <dbReference type="ARBA" id="ARBA00023242"/>
    </source>
</evidence>
<dbReference type="InterPro" id="IPR003613">
    <property type="entry name" value="Ubox_domain"/>
</dbReference>
<evidence type="ECO:0000313" key="13">
    <source>
        <dbReference type="EMBL" id="KAA8496984.1"/>
    </source>
</evidence>
<dbReference type="AlphaFoldDB" id="A0A5J4Z215"/>
<organism evidence="13 14">
    <name type="scientific">Porphyridium purpureum</name>
    <name type="common">Red alga</name>
    <name type="synonym">Porphyridium cruentum</name>
    <dbReference type="NCBI Taxonomy" id="35688"/>
    <lineage>
        <taxon>Eukaryota</taxon>
        <taxon>Rhodophyta</taxon>
        <taxon>Bangiophyceae</taxon>
        <taxon>Porphyridiales</taxon>
        <taxon>Porphyridiaceae</taxon>
        <taxon>Porphyridium</taxon>
    </lineage>
</organism>
<keyword evidence="7" id="KW-0963">Cytoplasm</keyword>
<dbReference type="Proteomes" id="UP000324585">
    <property type="component" value="Unassembled WGS sequence"/>
</dbReference>
<dbReference type="GO" id="GO:0006511">
    <property type="term" value="P:ubiquitin-dependent protein catabolic process"/>
    <property type="evidence" value="ECO:0007669"/>
    <property type="project" value="InterPro"/>
</dbReference>
<evidence type="ECO:0000256" key="5">
    <source>
        <dbReference type="ARBA" id="ARBA00007434"/>
    </source>
</evidence>
<dbReference type="GO" id="GO:0000209">
    <property type="term" value="P:protein polyubiquitination"/>
    <property type="evidence" value="ECO:0007669"/>
    <property type="project" value="TreeGrafter"/>
</dbReference>
<dbReference type="GO" id="GO:0034450">
    <property type="term" value="F:ubiquitin-ubiquitin ligase activity"/>
    <property type="evidence" value="ECO:0007669"/>
    <property type="project" value="InterPro"/>
</dbReference>
<dbReference type="EC" id="2.3.2.27" evidence="6"/>
<protein>
    <recommendedName>
        <fullName evidence="6">RING-type E3 ubiquitin transferase</fullName>
        <ecNumber evidence="6">2.3.2.27</ecNumber>
    </recommendedName>
</protein>
<feature type="region of interest" description="Disordered" evidence="11">
    <location>
        <begin position="1"/>
        <end position="75"/>
    </location>
</feature>
<evidence type="ECO:0000256" key="4">
    <source>
        <dbReference type="ARBA" id="ARBA00004906"/>
    </source>
</evidence>
<comment type="pathway">
    <text evidence="4">Protein modification; protein ubiquitination.</text>
</comment>
<evidence type="ECO:0000313" key="14">
    <source>
        <dbReference type="Proteomes" id="UP000324585"/>
    </source>
</evidence>
<dbReference type="GO" id="GO:0005737">
    <property type="term" value="C:cytoplasm"/>
    <property type="evidence" value="ECO:0007669"/>
    <property type="project" value="UniProtKB-SubCell"/>
</dbReference>
<dbReference type="EMBL" id="VRMN01000002">
    <property type="protein sequence ID" value="KAA8496984.1"/>
    <property type="molecule type" value="Genomic_DNA"/>
</dbReference>
<evidence type="ECO:0000256" key="6">
    <source>
        <dbReference type="ARBA" id="ARBA00012483"/>
    </source>
</evidence>
<accession>A0A5J4Z215</accession>
<dbReference type="GO" id="GO:0036503">
    <property type="term" value="P:ERAD pathway"/>
    <property type="evidence" value="ECO:0007669"/>
    <property type="project" value="InterPro"/>
</dbReference>
<keyword evidence="8" id="KW-0808">Transferase</keyword>
<dbReference type="PROSITE" id="PS51698">
    <property type="entry name" value="U_BOX"/>
    <property type="match status" value="1"/>
</dbReference>
<evidence type="ECO:0000256" key="7">
    <source>
        <dbReference type="ARBA" id="ARBA00022490"/>
    </source>
</evidence>
<comment type="similarity">
    <text evidence="5">Belongs to the ubiquitin conjugation factor E4 family.</text>
</comment>
<comment type="caution">
    <text evidence="13">The sequence shown here is derived from an EMBL/GenBank/DDBJ whole genome shotgun (WGS) entry which is preliminary data.</text>
</comment>
<dbReference type="Pfam" id="PF04564">
    <property type="entry name" value="U-box"/>
    <property type="match status" value="1"/>
</dbReference>
<sequence>MARFAALERKPEPQAPAAQKHEKGAVAAASSSVGAAPTPSPENRTPVASVAPKINAQTVGAQKRESGMISAQTRQKAPVRQVDEAQLSTQAILSIFGVSFDVSFQSTDEVMLAADLASELCVEKGLDSLDALRLGKDDIDRVLVHRLNQERGSHLRYLVNCFERSQTELGRTAVSNSSSLLELVGYAQHLAVSYTGLLLDCPAAFLPESSPATTASLCDEFAELLVQQVIPASLVRKLLERFVNADDGDFIPQVFVHIFGGLRDRALKKSLIGATFLPALQALGTLVQDKRLASILTSMPNFIPSTPAGGSLLASNTNGRWFESASYLGPFFSPTALREDPSVARQMFHDPMNSLEADLAASVTTLRDSLKLLNDKLASLCLTLLRSGVDVKDALLRWFAQVLNLNADRRKIQIDYGKVSADGFILNVLHVLHRLCAPFCDPHSPKLATIDATYTLASFRLDYSDETRLAADSADVDRWVKQEHVLSVRSEYGFVTECFFMTLLASKYFFKSILQLYHDLMQSLNRAKQRHAALRASMASGSASAPANAQMERELADVNRQLSLLMMHKLTYDVYVHDEEFLNNLLRYASTASAWFVSVVKKSSGTEAGTDSAQMEESQILPLPTPAAPLIRSLPEACVEVVADSLLYLARYRRSVLEQGGSLMDSILTFAVMVIASPEYVRNPYLRANLTEFIFQSLPVRGMGSDLDVNLDMAPSTPVQIMLEGNDSVRKHMIGALFQLYIDVEHTGSHNQFYDKFSIRWHISSILSSVWASGFGSFKEPVRQESRNVDKFMKFINLLLNDANYLLDETLSSLSEVHAIEVLMDSNSVEWTQMPPAEQEEKLKRLKQLEGMLNSYNLLSNASVMLLNLLTDDAVVREAFLRPEMVSRLADMANYFLQQLCGPRCQELVVKNREKYAWEPRLTLTRIVAVYLHLHDAPAFIEAVARDGRSYSAELFQRAIGILRRRAMLAPADLAKFEAFAKSAKDSAAIDMEDEDILGEIPDEFLDPLMATLMRDPVRLPTSGHIMDRTVIMRHLLSDPRDPFNREVLEPSRLEDCAELRAQIDAFVAERRARGGK</sequence>
<dbReference type="OMA" id="WLTEIAM"/>
<feature type="domain" description="U-box" evidence="12">
    <location>
        <begin position="1000"/>
        <end position="1074"/>
    </location>
</feature>
<evidence type="ECO:0000256" key="9">
    <source>
        <dbReference type="ARBA" id="ARBA00022786"/>
    </source>
</evidence>
<keyword evidence="10" id="KW-0539">Nucleus</keyword>
<dbReference type="SUPFAM" id="SSF57850">
    <property type="entry name" value="RING/U-box"/>
    <property type="match status" value="1"/>
</dbReference>
<dbReference type="Gene3D" id="3.30.40.10">
    <property type="entry name" value="Zinc/RING finger domain, C3HC4 (zinc finger)"/>
    <property type="match status" value="1"/>
</dbReference>
<feature type="compositionally biased region" description="Low complexity" evidence="11">
    <location>
        <begin position="25"/>
        <end position="36"/>
    </location>
</feature>
<evidence type="ECO:0000256" key="11">
    <source>
        <dbReference type="SAM" id="MobiDB-lite"/>
    </source>
</evidence>
<dbReference type="UniPathway" id="UPA00143"/>
<evidence type="ECO:0000256" key="2">
    <source>
        <dbReference type="ARBA" id="ARBA00004123"/>
    </source>
</evidence>
<evidence type="ECO:0000256" key="8">
    <source>
        <dbReference type="ARBA" id="ARBA00022679"/>
    </source>
</evidence>
<dbReference type="PANTHER" id="PTHR13931">
    <property type="entry name" value="UBIQUITINATION FACTOR E4"/>
    <property type="match status" value="1"/>
</dbReference>
<keyword evidence="9" id="KW-0833">Ubl conjugation pathway</keyword>
<dbReference type="InterPro" id="IPR013083">
    <property type="entry name" value="Znf_RING/FYVE/PHD"/>
</dbReference>
<proteinExistence type="inferred from homology"/>
<dbReference type="PANTHER" id="PTHR13931:SF2">
    <property type="entry name" value="UBIQUITIN CONJUGATION FACTOR E4 B"/>
    <property type="match status" value="1"/>
</dbReference>
<comment type="catalytic activity">
    <reaction evidence="1">
        <text>S-ubiquitinyl-[E2 ubiquitin-conjugating enzyme]-L-cysteine + [acceptor protein]-L-lysine = [E2 ubiquitin-conjugating enzyme]-L-cysteine + N(6)-ubiquitinyl-[acceptor protein]-L-lysine.</text>
        <dbReference type="EC" id="2.3.2.27"/>
    </reaction>
</comment>
<evidence type="ECO:0000256" key="1">
    <source>
        <dbReference type="ARBA" id="ARBA00000900"/>
    </source>
</evidence>
<dbReference type="Pfam" id="PF10408">
    <property type="entry name" value="Ufd2P_core"/>
    <property type="match status" value="1"/>
</dbReference>
<dbReference type="FunFam" id="3.30.40.10:FF:000055">
    <property type="entry name" value="Ubiquitin conjugation factor e4 a"/>
    <property type="match status" value="1"/>
</dbReference>
<dbReference type="InterPro" id="IPR019474">
    <property type="entry name" value="Ub_conjug_fac_E4_core"/>
</dbReference>
<keyword evidence="14" id="KW-1185">Reference proteome</keyword>
<name>A0A5J4Z215_PORPP</name>
<evidence type="ECO:0000259" key="12">
    <source>
        <dbReference type="PROSITE" id="PS51698"/>
    </source>
</evidence>
<dbReference type="GO" id="GO:0000151">
    <property type="term" value="C:ubiquitin ligase complex"/>
    <property type="evidence" value="ECO:0007669"/>
    <property type="project" value="InterPro"/>
</dbReference>
<dbReference type="OrthoDB" id="20295at2759"/>
<dbReference type="GO" id="GO:0005634">
    <property type="term" value="C:nucleus"/>
    <property type="evidence" value="ECO:0007669"/>
    <property type="project" value="UniProtKB-SubCell"/>
</dbReference>
<evidence type="ECO:0000256" key="3">
    <source>
        <dbReference type="ARBA" id="ARBA00004496"/>
    </source>
</evidence>
<gene>
    <name evidence="13" type="ORF">FVE85_0713</name>
</gene>
<dbReference type="InterPro" id="IPR045132">
    <property type="entry name" value="UBE4"/>
</dbReference>
<comment type="subcellular location">
    <subcellularLocation>
        <location evidence="3">Cytoplasm</location>
    </subcellularLocation>
    <subcellularLocation>
        <location evidence="2">Nucleus</location>
    </subcellularLocation>
</comment>